<dbReference type="PANTHER" id="PTHR30298">
    <property type="entry name" value="H REPEAT-ASSOCIATED PREDICTED TRANSPOSASE"/>
    <property type="match status" value="1"/>
</dbReference>
<organism evidence="4 5">
    <name type="scientific">Gallaecimonas pentaromativorans</name>
    <dbReference type="NCBI Taxonomy" id="584787"/>
    <lineage>
        <taxon>Bacteria</taxon>
        <taxon>Pseudomonadati</taxon>
        <taxon>Pseudomonadota</taxon>
        <taxon>Gammaproteobacteria</taxon>
        <taxon>Enterobacterales</taxon>
        <taxon>Gallaecimonadaceae</taxon>
        <taxon>Gallaecimonas</taxon>
    </lineage>
</organism>
<evidence type="ECO:0000313" key="5">
    <source>
        <dbReference type="Proteomes" id="UP000268033"/>
    </source>
</evidence>
<evidence type="ECO:0000259" key="3">
    <source>
        <dbReference type="Pfam" id="PF13808"/>
    </source>
</evidence>
<feature type="domain" description="H repeat-associated protein N-terminal" evidence="3">
    <location>
        <begin position="4"/>
        <end position="91"/>
    </location>
</feature>
<dbReference type="PANTHER" id="PTHR30298:SF0">
    <property type="entry name" value="PROTEIN YBFL-RELATED"/>
    <property type="match status" value="1"/>
</dbReference>
<evidence type="ECO:0000256" key="1">
    <source>
        <dbReference type="ARBA" id="ARBA00010075"/>
    </source>
</evidence>
<evidence type="ECO:0000259" key="2">
    <source>
        <dbReference type="Pfam" id="PF01609"/>
    </source>
</evidence>
<dbReference type="STRING" id="584787.GCA_001247655_03587"/>
<feature type="domain" description="Transposase IS4-like" evidence="2">
    <location>
        <begin position="99"/>
        <end position="332"/>
    </location>
</feature>
<dbReference type="InterPro" id="IPR032806">
    <property type="entry name" value="YbfD_N"/>
</dbReference>
<comment type="similarity">
    <text evidence="1">Belongs to the transposase 11 family.</text>
</comment>
<dbReference type="RefSeq" id="WP_123421798.1">
    <property type="nucleotide sequence ID" value="NZ_RJUL01000006.1"/>
</dbReference>
<dbReference type="GO" id="GO:0006313">
    <property type="term" value="P:DNA transposition"/>
    <property type="evidence" value="ECO:0007669"/>
    <property type="project" value="InterPro"/>
</dbReference>
<keyword evidence="5" id="KW-1185">Reference proteome</keyword>
<dbReference type="Pfam" id="PF13808">
    <property type="entry name" value="DDE_Tnp_1_assoc"/>
    <property type="match status" value="1"/>
</dbReference>
<gene>
    <name evidence="4" type="ORF">EDC28_106144</name>
</gene>
<dbReference type="Pfam" id="PF01609">
    <property type="entry name" value="DDE_Tnp_1"/>
    <property type="match status" value="1"/>
</dbReference>
<dbReference type="NCBIfam" id="NF033564">
    <property type="entry name" value="transpos_ISAs1"/>
    <property type="match status" value="1"/>
</dbReference>
<protein>
    <submittedName>
        <fullName evidence="4">DDE family transposase</fullName>
    </submittedName>
</protein>
<dbReference type="EMBL" id="RJUL01000006">
    <property type="protein sequence ID" value="ROQ24897.1"/>
    <property type="molecule type" value="Genomic_DNA"/>
</dbReference>
<dbReference type="InterPro" id="IPR051698">
    <property type="entry name" value="Transposase_11-like"/>
</dbReference>
<sequence>MTLLDHLDLIDDPRSSINRQHELADILFLVLAALSCGMEGWADIEEFGHHKLDWLRQYRRFEHGIPTRHSIARIVKAVHIETVMLALFSWVNQVREQTERPLLAIDGKTLRSARRTDALHMVTAYDTEQGLVLFGQASLGKGHELATARTVLEMLNLKDSIVTLDALHCQTETLKTIRARKGDYVVQVKGNQPTLQQAITDAFAPHWANDGAGVATHHTEARQHGRQERRQVFQIPVPKEPLFKTQWPSVKSLIAVERERKVKTRTTTDTHYYLSSLDIEPELALKAVRQHWGIENGQHWVLDVVFKEDASGIGDWESAQCFAVLRRIVLNLVQQHPATISKRRKRLRALMDDRFRAELFFG</sequence>
<dbReference type="InterPro" id="IPR002559">
    <property type="entry name" value="Transposase_11"/>
</dbReference>
<evidence type="ECO:0000313" key="4">
    <source>
        <dbReference type="EMBL" id="ROQ24897.1"/>
    </source>
</evidence>
<name>A0A3N1PD05_9GAMM</name>
<comment type="caution">
    <text evidence="4">The sequence shown here is derived from an EMBL/GenBank/DDBJ whole genome shotgun (WGS) entry which is preliminary data.</text>
</comment>
<dbReference type="GO" id="GO:0003677">
    <property type="term" value="F:DNA binding"/>
    <property type="evidence" value="ECO:0007669"/>
    <property type="project" value="InterPro"/>
</dbReference>
<dbReference type="GO" id="GO:0004803">
    <property type="term" value="F:transposase activity"/>
    <property type="evidence" value="ECO:0007669"/>
    <property type="project" value="InterPro"/>
</dbReference>
<accession>A0A3N1PD05</accession>
<dbReference type="InterPro" id="IPR047647">
    <property type="entry name" value="ISAs1_transpos"/>
</dbReference>
<dbReference type="Proteomes" id="UP000268033">
    <property type="component" value="Unassembled WGS sequence"/>
</dbReference>
<reference evidence="4 5" key="1">
    <citation type="submission" date="2018-11" db="EMBL/GenBank/DDBJ databases">
        <title>Genomic Encyclopedia of Type Strains, Phase IV (KMG-IV): sequencing the most valuable type-strain genomes for metagenomic binning, comparative biology and taxonomic classification.</title>
        <authorList>
            <person name="Goeker M."/>
        </authorList>
    </citation>
    <scope>NUCLEOTIDE SEQUENCE [LARGE SCALE GENOMIC DNA]</scope>
    <source>
        <strain evidence="4 5">DSM 21945</strain>
    </source>
</reference>
<proteinExistence type="inferred from homology"/>
<dbReference type="AlphaFoldDB" id="A0A3N1PD05"/>